<evidence type="ECO:0000259" key="2">
    <source>
        <dbReference type="PROSITE" id="PS50222"/>
    </source>
</evidence>
<dbReference type="InterPro" id="IPR002048">
    <property type="entry name" value="EF_hand_dom"/>
</dbReference>
<feature type="domain" description="EF-hand" evidence="2">
    <location>
        <begin position="152"/>
        <end position="187"/>
    </location>
</feature>
<reference evidence="3" key="1">
    <citation type="submission" date="2021-01" db="EMBL/GenBank/DDBJ databases">
        <authorList>
            <person name="Corre E."/>
            <person name="Pelletier E."/>
            <person name="Niang G."/>
            <person name="Scheremetjew M."/>
            <person name="Finn R."/>
            <person name="Kale V."/>
            <person name="Holt S."/>
            <person name="Cochrane G."/>
            <person name="Meng A."/>
            <person name="Brown T."/>
            <person name="Cohen L."/>
        </authorList>
    </citation>
    <scope>NUCLEOTIDE SEQUENCE</scope>
    <source>
        <strain evidence="3">CCMP125</strain>
    </source>
</reference>
<dbReference type="GO" id="GO:0005829">
    <property type="term" value="C:cytosol"/>
    <property type="evidence" value="ECO:0007669"/>
    <property type="project" value="TreeGrafter"/>
</dbReference>
<dbReference type="PROSITE" id="PS50222">
    <property type="entry name" value="EF_HAND_2"/>
    <property type="match status" value="3"/>
</dbReference>
<dbReference type="AlphaFoldDB" id="A0A7S3DMY4"/>
<dbReference type="GO" id="GO:0005634">
    <property type="term" value="C:nucleus"/>
    <property type="evidence" value="ECO:0007669"/>
    <property type="project" value="TreeGrafter"/>
</dbReference>
<dbReference type="Gene3D" id="1.10.238.10">
    <property type="entry name" value="EF-hand"/>
    <property type="match status" value="1"/>
</dbReference>
<dbReference type="SUPFAM" id="SSF47473">
    <property type="entry name" value="EF-hand"/>
    <property type="match status" value="1"/>
</dbReference>
<dbReference type="InterPro" id="IPR011992">
    <property type="entry name" value="EF-hand-dom_pair"/>
</dbReference>
<dbReference type="PANTHER" id="PTHR19972">
    <property type="entry name" value="CALBINDIN"/>
    <property type="match status" value="1"/>
</dbReference>
<dbReference type="GO" id="GO:0005509">
    <property type="term" value="F:calcium ion binding"/>
    <property type="evidence" value="ECO:0007669"/>
    <property type="project" value="InterPro"/>
</dbReference>
<organism evidence="3">
    <name type="scientific">Entomoneis paludosa</name>
    <dbReference type="NCBI Taxonomy" id="265537"/>
    <lineage>
        <taxon>Eukaryota</taxon>
        <taxon>Sar</taxon>
        <taxon>Stramenopiles</taxon>
        <taxon>Ochrophyta</taxon>
        <taxon>Bacillariophyta</taxon>
        <taxon>Bacillariophyceae</taxon>
        <taxon>Bacillariophycidae</taxon>
        <taxon>Entomoneidaceae</taxon>
        <taxon>Entomoneis</taxon>
    </lineage>
</organism>
<accession>A0A7S3DMY4</accession>
<protein>
    <recommendedName>
        <fullName evidence="2">EF-hand domain-containing protein</fullName>
    </recommendedName>
</protein>
<evidence type="ECO:0000313" key="3">
    <source>
        <dbReference type="EMBL" id="CAD9959159.1"/>
    </source>
</evidence>
<dbReference type="InterPro" id="IPR018247">
    <property type="entry name" value="EF_Hand_1_Ca_BS"/>
</dbReference>
<proteinExistence type="predicted"/>
<name>A0A7S3DMY4_9STRA</name>
<gene>
    <name evidence="3" type="ORF">APAL1065_LOCUS9056</name>
</gene>
<dbReference type="PANTHER" id="PTHR19972:SF10">
    <property type="entry name" value="CALBINDIN-32"/>
    <property type="match status" value="1"/>
</dbReference>
<feature type="domain" description="EF-hand" evidence="2">
    <location>
        <begin position="15"/>
        <end position="39"/>
    </location>
</feature>
<dbReference type="GO" id="GO:0051480">
    <property type="term" value="P:regulation of cytosolic calcium ion concentration"/>
    <property type="evidence" value="ECO:0007669"/>
    <property type="project" value="TreeGrafter"/>
</dbReference>
<dbReference type="Pfam" id="PF13202">
    <property type="entry name" value="EF-hand_5"/>
    <property type="match status" value="1"/>
</dbReference>
<sequence>MGNCCSPALSKEALAFDVDKDGVISKKELQAYIDKNAQLWAMLSVNCNIPEERCREIAVTVAYQMAKAKAIRKSIKSMTTSEREREPTVAEFQNLLNLLQQPKGNLEFFHRTVFTAFDANQNGYLEPDELDAFLNVYYEAGSIFAGDVRLPSKDQLKRNVLQEFDKDGDGQIDFAELQLLLAAGGNAVAARPEQVLQGQ</sequence>
<dbReference type="EMBL" id="HBHT01013512">
    <property type="protein sequence ID" value="CAD9959159.1"/>
    <property type="molecule type" value="Transcribed_RNA"/>
</dbReference>
<dbReference type="CDD" id="cd00051">
    <property type="entry name" value="EFh"/>
    <property type="match status" value="1"/>
</dbReference>
<keyword evidence="1" id="KW-0106">Calcium</keyword>
<dbReference type="Pfam" id="PF13499">
    <property type="entry name" value="EF-hand_7"/>
    <property type="match status" value="1"/>
</dbReference>
<dbReference type="InterPro" id="IPR051001">
    <property type="entry name" value="Calbindin_Ca-bind"/>
</dbReference>
<dbReference type="SMART" id="SM00054">
    <property type="entry name" value="EFh"/>
    <property type="match status" value="3"/>
</dbReference>
<dbReference type="PROSITE" id="PS00018">
    <property type="entry name" value="EF_HAND_1"/>
    <property type="match status" value="3"/>
</dbReference>
<evidence type="ECO:0000256" key="1">
    <source>
        <dbReference type="ARBA" id="ARBA00022837"/>
    </source>
</evidence>
<feature type="domain" description="EF-hand" evidence="2">
    <location>
        <begin position="105"/>
        <end position="140"/>
    </location>
</feature>